<feature type="compositionally biased region" description="Acidic residues" evidence="1">
    <location>
        <begin position="433"/>
        <end position="443"/>
    </location>
</feature>
<feature type="region of interest" description="Disordered" evidence="1">
    <location>
        <begin position="1"/>
        <end position="37"/>
    </location>
</feature>
<dbReference type="RefSeq" id="WP_345401726.1">
    <property type="nucleotide sequence ID" value="NZ_BAABLA010000107.1"/>
</dbReference>
<accession>A0ABW2C8R0</accession>
<sequence>MRLVLGPESSHEHEPDGEYEPVSPPEVNGESDGESLGEDVFLAGQRVPEDVLRLDDVEWAEFDADALVEVAKLSQRLIGQVQAVQLKVIAELRKRRGNERETADEVGLALAVGHHQADRQIELATQITRRFPRLLAALERGDVDATKAAKVVETGALLSDEHADQLDAEMESLLAGRDGASIQRSARYRVDKLDPEGAAERVRRCREDRRLELRFAENGMADLCAYLPAETATAIYGRIDAIAKSDKARRDERSLDAIRADVLTELLLGKRQSYRHVRIQVTVPVTTLLGSRDLPGDLEGYGPVPADIAREMAADPRCTWRRLLTDPSTGQLLEMGRRRYKPPAQLGDYVRARDQRCLVPGCNRPARWCDTDHSVEWHRQGTTDAKLLTCLCRRHHRLKDRPGWHFEFNGETLTITTPTGRKYRPRVPRIAEPEPEPPPEPDTESPVLPDPGPPPF</sequence>
<evidence type="ECO:0000313" key="4">
    <source>
        <dbReference type="Proteomes" id="UP001596337"/>
    </source>
</evidence>
<proteinExistence type="predicted"/>
<evidence type="ECO:0000313" key="3">
    <source>
        <dbReference type="EMBL" id="MFC6870464.1"/>
    </source>
</evidence>
<evidence type="ECO:0000259" key="2">
    <source>
        <dbReference type="Pfam" id="PF02720"/>
    </source>
</evidence>
<comment type="caution">
    <text evidence="3">The sequence shown here is derived from an EMBL/GenBank/DDBJ whole genome shotgun (WGS) entry which is preliminary data.</text>
</comment>
<feature type="region of interest" description="Disordered" evidence="1">
    <location>
        <begin position="417"/>
        <end position="456"/>
    </location>
</feature>
<keyword evidence="4" id="KW-1185">Reference proteome</keyword>
<dbReference type="InterPro" id="IPR003870">
    <property type="entry name" value="DUF222"/>
</dbReference>
<organism evidence="3 4">
    <name type="scientific">Haloechinothrix salitolerans</name>
    <dbReference type="NCBI Taxonomy" id="926830"/>
    <lineage>
        <taxon>Bacteria</taxon>
        <taxon>Bacillati</taxon>
        <taxon>Actinomycetota</taxon>
        <taxon>Actinomycetes</taxon>
        <taxon>Pseudonocardiales</taxon>
        <taxon>Pseudonocardiaceae</taxon>
        <taxon>Haloechinothrix</taxon>
    </lineage>
</organism>
<dbReference type="Proteomes" id="UP001596337">
    <property type="component" value="Unassembled WGS sequence"/>
</dbReference>
<dbReference type="Pfam" id="PF02720">
    <property type="entry name" value="DUF222"/>
    <property type="match status" value="1"/>
</dbReference>
<dbReference type="InterPro" id="IPR003615">
    <property type="entry name" value="HNH_nuc"/>
</dbReference>
<protein>
    <submittedName>
        <fullName evidence="3">DUF222 domain-containing protein</fullName>
    </submittedName>
</protein>
<dbReference type="CDD" id="cd00085">
    <property type="entry name" value="HNHc"/>
    <property type="match status" value="1"/>
</dbReference>
<evidence type="ECO:0000256" key="1">
    <source>
        <dbReference type="SAM" id="MobiDB-lite"/>
    </source>
</evidence>
<name>A0ABW2C8R0_9PSEU</name>
<feature type="domain" description="DUF222" evidence="2">
    <location>
        <begin position="80"/>
        <end position="354"/>
    </location>
</feature>
<reference evidence="4" key="1">
    <citation type="journal article" date="2019" name="Int. J. Syst. Evol. Microbiol.">
        <title>The Global Catalogue of Microorganisms (GCM) 10K type strain sequencing project: providing services to taxonomists for standard genome sequencing and annotation.</title>
        <authorList>
            <consortium name="The Broad Institute Genomics Platform"/>
            <consortium name="The Broad Institute Genome Sequencing Center for Infectious Disease"/>
            <person name="Wu L."/>
            <person name="Ma J."/>
        </authorList>
    </citation>
    <scope>NUCLEOTIDE SEQUENCE [LARGE SCALE GENOMIC DNA]</scope>
    <source>
        <strain evidence="4">KCTC 32255</strain>
    </source>
</reference>
<dbReference type="EMBL" id="JBHSXX010000001">
    <property type="protein sequence ID" value="MFC6870464.1"/>
    <property type="molecule type" value="Genomic_DNA"/>
</dbReference>
<gene>
    <name evidence="3" type="ORF">ACFQGD_25345</name>
</gene>